<keyword evidence="6" id="KW-1185">Reference proteome</keyword>
<sequence length="389" mass="44512">MLIYLFIILLSSSFCATDEKIHDANEPDNGPFNFKFTKLIDIRLGGKNFDHNLNDIIHSNIHEAIGVDNSKKSSPEMYLENEPHEEQDVRIERSLNTDQNRIINRLDSTTGKLPNLQNVCQKSNCESQTLSNVGINSEFCDGLVGLSKLQYCDFFEEKYLKNDTKATKSNIPKSCKEIQENGQNKSGMYQIQPKTIFKPIFVMCDMETKDGGWTVVQKRFDGSENFYREWRDYKFGFGDLKREFWLGLENIYHIVGFEVSELLVEITDRDKIKAYAHYKSFGIGPETDGYPLNFLNGFSGDAGDSLGYHSGAKFSTKDMDQDTDPGSCAETYLGGWWYKSCHKSNLNGKYINLALPGQYKFKGLHWEGFRGHEYCHLGSRMLIRPSTPK</sequence>
<dbReference type="GO" id="GO:0030246">
    <property type="term" value="F:carbohydrate binding"/>
    <property type="evidence" value="ECO:0007669"/>
    <property type="project" value="UniProtKB-ARBA"/>
</dbReference>
<feature type="chain" id="PRO_5040278595" description="Fibrinogen C-terminal domain-containing protein" evidence="3">
    <location>
        <begin position="18"/>
        <end position="389"/>
    </location>
</feature>
<gene>
    <name evidence="5" type="ORF">PSYICH_LOCUS9716</name>
</gene>
<evidence type="ECO:0000313" key="6">
    <source>
        <dbReference type="Proteomes" id="UP001153636"/>
    </source>
</evidence>
<protein>
    <recommendedName>
        <fullName evidence="4">Fibrinogen C-terminal domain-containing protein</fullName>
    </recommendedName>
</protein>
<evidence type="ECO:0000259" key="4">
    <source>
        <dbReference type="PROSITE" id="PS51406"/>
    </source>
</evidence>
<dbReference type="InterPro" id="IPR002181">
    <property type="entry name" value="Fibrinogen_a/b/g_C_dom"/>
</dbReference>
<dbReference type="Proteomes" id="UP001153636">
    <property type="component" value="Chromosome 3"/>
</dbReference>
<dbReference type="PANTHER" id="PTHR19143:SF458">
    <property type="entry name" value="FIBRINOGEN C-TERMINAL DOMAIN-CONTAINING PROTEIN-RELATED"/>
    <property type="match status" value="1"/>
</dbReference>
<dbReference type="InterPro" id="IPR050373">
    <property type="entry name" value="Fibrinogen_C-term_domain"/>
</dbReference>
<keyword evidence="1" id="KW-1015">Disulfide bond</keyword>
<dbReference type="InterPro" id="IPR014716">
    <property type="entry name" value="Fibrinogen_a/b/g_C_1"/>
</dbReference>
<dbReference type="AlphaFoldDB" id="A0A9P0CYH0"/>
<dbReference type="SMART" id="SM00186">
    <property type="entry name" value="FBG"/>
    <property type="match status" value="1"/>
</dbReference>
<evidence type="ECO:0000313" key="5">
    <source>
        <dbReference type="EMBL" id="CAH1108630.1"/>
    </source>
</evidence>
<dbReference type="GO" id="GO:0005615">
    <property type="term" value="C:extracellular space"/>
    <property type="evidence" value="ECO:0007669"/>
    <property type="project" value="TreeGrafter"/>
</dbReference>
<reference evidence="5" key="1">
    <citation type="submission" date="2022-01" db="EMBL/GenBank/DDBJ databases">
        <authorList>
            <person name="King R."/>
        </authorList>
    </citation>
    <scope>NUCLEOTIDE SEQUENCE</scope>
</reference>
<dbReference type="OrthoDB" id="6350391at2759"/>
<proteinExistence type="predicted"/>
<name>A0A9P0CYH0_9CUCU</name>
<dbReference type="FunFam" id="3.90.215.10:FF:000001">
    <property type="entry name" value="Tenascin isoform 1"/>
    <property type="match status" value="1"/>
</dbReference>
<dbReference type="NCBIfam" id="NF040941">
    <property type="entry name" value="GGGWT_bact"/>
    <property type="match status" value="1"/>
</dbReference>
<dbReference type="PROSITE" id="PS51406">
    <property type="entry name" value="FIBRINOGEN_C_2"/>
    <property type="match status" value="1"/>
</dbReference>
<accession>A0A9P0CYH0</accession>
<feature type="signal peptide" evidence="3">
    <location>
        <begin position="1"/>
        <end position="17"/>
    </location>
</feature>
<dbReference type="InterPro" id="IPR036056">
    <property type="entry name" value="Fibrinogen-like_C"/>
</dbReference>
<dbReference type="PANTHER" id="PTHR19143">
    <property type="entry name" value="FIBRINOGEN/TENASCIN/ANGIOPOEITIN"/>
    <property type="match status" value="1"/>
</dbReference>
<dbReference type="InterPro" id="IPR020837">
    <property type="entry name" value="Fibrinogen_CS"/>
</dbReference>
<feature type="domain" description="Fibrinogen C-terminal" evidence="4">
    <location>
        <begin position="166"/>
        <end position="387"/>
    </location>
</feature>
<dbReference type="EMBL" id="OV651815">
    <property type="protein sequence ID" value="CAH1108630.1"/>
    <property type="molecule type" value="Genomic_DNA"/>
</dbReference>
<dbReference type="Pfam" id="PF00147">
    <property type="entry name" value="Fibrinogen_C"/>
    <property type="match status" value="1"/>
</dbReference>
<organism evidence="5 6">
    <name type="scientific">Psylliodes chrysocephalus</name>
    <dbReference type="NCBI Taxonomy" id="3402493"/>
    <lineage>
        <taxon>Eukaryota</taxon>
        <taxon>Metazoa</taxon>
        <taxon>Ecdysozoa</taxon>
        <taxon>Arthropoda</taxon>
        <taxon>Hexapoda</taxon>
        <taxon>Insecta</taxon>
        <taxon>Pterygota</taxon>
        <taxon>Neoptera</taxon>
        <taxon>Endopterygota</taxon>
        <taxon>Coleoptera</taxon>
        <taxon>Polyphaga</taxon>
        <taxon>Cucujiformia</taxon>
        <taxon>Chrysomeloidea</taxon>
        <taxon>Chrysomelidae</taxon>
        <taxon>Galerucinae</taxon>
        <taxon>Alticini</taxon>
        <taxon>Psylliodes</taxon>
    </lineage>
</organism>
<dbReference type="SUPFAM" id="SSF56496">
    <property type="entry name" value="Fibrinogen C-terminal domain-like"/>
    <property type="match status" value="1"/>
</dbReference>
<dbReference type="Gene3D" id="3.90.215.10">
    <property type="entry name" value="Gamma Fibrinogen, chain A, domain 1"/>
    <property type="match status" value="1"/>
</dbReference>
<keyword evidence="3" id="KW-0732">Signal</keyword>
<comment type="function">
    <text evidence="2">Lectin involved in innate immunity. Agglutinates all types of human erythrocytes, Gram-positive and Gram-negative bacteria. Has a stronger agglutinating activity towards Gram-negative bacteria than towards Gram-positive bacteria. Specifically recognizes acetyl group-containing substances on agglutinated cells. The hemagglutinating activity was inhibited by EDTA, acetyl group-containing mono- and disaccharides, N-acetyl derivatives of amino acids, other acetyl group-containing substances, propionamide and benzamide. Enhances the antimicrobial activity of big defensin against Gram-positive bacteria but not against Gram-negative bacteria.</text>
</comment>
<dbReference type="PROSITE" id="PS00514">
    <property type="entry name" value="FIBRINOGEN_C_1"/>
    <property type="match status" value="1"/>
</dbReference>
<evidence type="ECO:0000256" key="1">
    <source>
        <dbReference type="ARBA" id="ARBA00023157"/>
    </source>
</evidence>
<evidence type="ECO:0000256" key="3">
    <source>
        <dbReference type="SAM" id="SignalP"/>
    </source>
</evidence>
<dbReference type="CDD" id="cd00087">
    <property type="entry name" value="FReD"/>
    <property type="match status" value="1"/>
</dbReference>
<evidence type="ECO:0000256" key="2">
    <source>
        <dbReference type="ARBA" id="ARBA00053344"/>
    </source>
</evidence>